<dbReference type="Proteomes" id="UP000472277">
    <property type="component" value="Chromosome 19"/>
</dbReference>
<name>A0A673Y5H3_SALTR</name>
<reference evidence="3" key="1">
    <citation type="submission" date="2025-05" db="UniProtKB">
        <authorList>
            <consortium name="Ensembl"/>
        </authorList>
    </citation>
    <scope>IDENTIFICATION</scope>
</reference>
<dbReference type="Ensembl" id="ENSSTUT00000031154.1">
    <property type="protein sequence ID" value="ENSSTUP00000029776.1"/>
    <property type="gene ID" value="ENSSTUG00000012869.1"/>
</dbReference>
<evidence type="ECO:0000313" key="4">
    <source>
        <dbReference type="Proteomes" id="UP000472277"/>
    </source>
</evidence>
<organism evidence="3 4">
    <name type="scientific">Salmo trutta</name>
    <name type="common">Brown trout</name>
    <dbReference type="NCBI Taxonomy" id="8032"/>
    <lineage>
        <taxon>Eukaryota</taxon>
        <taxon>Metazoa</taxon>
        <taxon>Chordata</taxon>
        <taxon>Craniata</taxon>
        <taxon>Vertebrata</taxon>
        <taxon>Euteleostomi</taxon>
        <taxon>Actinopterygii</taxon>
        <taxon>Neopterygii</taxon>
        <taxon>Teleostei</taxon>
        <taxon>Protacanthopterygii</taxon>
        <taxon>Salmoniformes</taxon>
        <taxon>Salmonidae</taxon>
        <taxon>Salmoninae</taxon>
        <taxon>Salmo</taxon>
    </lineage>
</organism>
<dbReference type="Proteomes" id="UP000472277">
    <property type="component" value="Chromosome 29"/>
</dbReference>
<evidence type="ECO:0000259" key="1">
    <source>
        <dbReference type="Pfam" id="PF05699"/>
    </source>
</evidence>
<proteinExistence type="predicted"/>
<dbReference type="Proteomes" id="UP000472277">
    <property type="component" value="Chromosome 10"/>
</dbReference>
<accession>A0A673Y5H3</accession>
<dbReference type="SUPFAM" id="SSF53098">
    <property type="entry name" value="Ribonuclease H-like"/>
    <property type="match status" value="1"/>
</dbReference>
<keyword evidence="4" id="KW-1185">Reference proteome</keyword>
<dbReference type="Ensembl" id="ENSSTUT00000039742.1">
    <property type="protein sequence ID" value="ENSSTUP00000038009.1"/>
    <property type="gene ID" value="ENSSTUG00000016224.1"/>
</dbReference>
<dbReference type="Proteomes" id="UP000472277">
    <property type="component" value="Chromosome 16"/>
</dbReference>
<dbReference type="InterPro" id="IPR012337">
    <property type="entry name" value="RNaseH-like_sf"/>
</dbReference>
<dbReference type="Pfam" id="PF05699">
    <property type="entry name" value="Dimer_Tnp_hAT"/>
    <property type="match status" value="1"/>
</dbReference>
<dbReference type="PANTHER" id="PTHR45913:SF5">
    <property type="entry name" value="GENERAL TRANSCRIPTION FACTOR II-I REPEAT DOMAIN-CONTAINING PROTEIN 2A-LIKE PROTEIN"/>
    <property type="match status" value="1"/>
</dbReference>
<dbReference type="AlphaFoldDB" id="A0A673Y5H3"/>
<evidence type="ECO:0000259" key="2">
    <source>
        <dbReference type="Pfam" id="PF18658"/>
    </source>
</evidence>
<protein>
    <recommendedName>
        <fullName evidence="5">SPIN-DOC-like zinc-finger domain-containing protein</fullName>
    </recommendedName>
</protein>
<dbReference type="Pfam" id="PF18658">
    <property type="entry name" value="zf-C2H2_12"/>
    <property type="match status" value="1"/>
</dbReference>
<dbReference type="Ensembl" id="ENSSTUT00000079803.1">
    <property type="protein sequence ID" value="ENSSTUP00000075052.1"/>
    <property type="gene ID" value="ENSSTUG00000032967.1"/>
</dbReference>
<dbReference type="InterPro" id="IPR008906">
    <property type="entry name" value="HATC_C_dom"/>
</dbReference>
<dbReference type="GeneTree" id="ENSGT00950000182812"/>
<dbReference type="Ensembl" id="ENSSTUT00000069126.1">
    <property type="protein sequence ID" value="ENSSTUP00000065320.1"/>
    <property type="gene ID" value="ENSSTUG00000028464.1"/>
</dbReference>
<feature type="domain" description="HAT C-terminal dimerisation" evidence="1">
    <location>
        <begin position="528"/>
        <end position="575"/>
    </location>
</feature>
<dbReference type="InterPro" id="IPR040647">
    <property type="entry name" value="SPIN-DOC_Znf-C2H2"/>
</dbReference>
<dbReference type="OMA" id="EETHGYL"/>
<feature type="domain" description="SPIN-DOC-like zinc-finger" evidence="2">
    <location>
        <begin position="17"/>
        <end position="75"/>
    </location>
</feature>
<dbReference type="GO" id="GO:0046983">
    <property type="term" value="F:protein dimerization activity"/>
    <property type="evidence" value="ECO:0007669"/>
    <property type="project" value="InterPro"/>
</dbReference>
<evidence type="ECO:0000313" key="3">
    <source>
        <dbReference type="Ensembl" id="ENSSTUP00000029776.1"/>
    </source>
</evidence>
<dbReference type="PANTHER" id="PTHR45913">
    <property type="entry name" value="EPM2A-INTERACTING PROTEIN 1"/>
    <property type="match status" value="1"/>
</dbReference>
<sequence length="602" mass="68188">MSLSKKRKVDAECRVFQEKWSSSYLFTELNGKAVCLVCSQHVAVLKEYNLRRHYVSLHADKYDNFQGQQRREKVNELLAGLKKQQSVFTHSRDISDAAVKASYLIANEIAVASKPFSEGEFVKTCMMKAAEIVCPEKRQAFANISLTRNTVADRISDLSVDLDSQLKQKVKSFIGFSVAIDESTDITDVAQLAIFIRGVDDTLTITEEFVELVPMTDTTTAADIFTALVGALDRVGVDWSRAVSLATDGAPSMIGKKAGVVTKFREKVQSANGGRDFWTFHCILHQEALCCKSLKMDNVMKVVIQTVNFIRSRSLNHRQFDSLLREKDHIHGLPYHTEVRWLSRGAVLRRFFDLREEIEQFMEEKGKPVLEFHSAEWMQDLAFMVDVTEHLNNLNKQLQGRNKVVTQYYDSIRSFKLKLSLWETQLAGGDAAHFPCLKNVCATQHVADMKRFKDKITALLREFEQRFQIFGELEKDFNVFCSPFTVNPSDLPVSIQLEIIDLQCDSDMKGKFAAAGLDTFYQNLLPGYPNLTALAAKLLCMFGTTYLCEQVFSVMSINKTKLRSRLTHKHLNHILKLAATQDVTPDIDALVKAKRCQVSGVK</sequence>
<evidence type="ECO:0008006" key="5">
    <source>
        <dbReference type="Google" id="ProtNLM"/>
    </source>
</evidence>